<organism evidence="1 2">
    <name type="scientific">Popillia japonica</name>
    <name type="common">Japanese beetle</name>
    <dbReference type="NCBI Taxonomy" id="7064"/>
    <lineage>
        <taxon>Eukaryota</taxon>
        <taxon>Metazoa</taxon>
        <taxon>Ecdysozoa</taxon>
        <taxon>Arthropoda</taxon>
        <taxon>Hexapoda</taxon>
        <taxon>Insecta</taxon>
        <taxon>Pterygota</taxon>
        <taxon>Neoptera</taxon>
        <taxon>Endopterygota</taxon>
        <taxon>Coleoptera</taxon>
        <taxon>Polyphaga</taxon>
        <taxon>Scarabaeiformia</taxon>
        <taxon>Scarabaeidae</taxon>
        <taxon>Rutelinae</taxon>
        <taxon>Popillia</taxon>
    </lineage>
</organism>
<proteinExistence type="predicted"/>
<dbReference type="EMBL" id="JASPKY010000162">
    <property type="protein sequence ID" value="KAK9729256.1"/>
    <property type="molecule type" value="Genomic_DNA"/>
</dbReference>
<comment type="caution">
    <text evidence="1">The sequence shown here is derived from an EMBL/GenBank/DDBJ whole genome shotgun (WGS) entry which is preliminary data.</text>
</comment>
<gene>
    <name evidence="1" type="ORF">QE152_g16008</name>
</gene>
<accession>A0AAW1L6T2</accession>
<dbReference type="Proteomes" id="UP001458880">
    <property type="component" value="Unassembled WGS sequence"/>
</dbReference>
<evidence type="ECO:0000313" key="1">
    <source>
        <dbReference type="EMBL" id="KAK9729256.1"/>
    </source>
</evidence>
<keyword evidence="2" id="KW-1185">Reference proteome</keyword>
<reference evidence="1 2" key="1">
    <citation type="journal article" date="2024" name="BMC Genomics">
        <title>De novo assembly and annotation of Popillia japonica's genome with initial clues to its potential as an invasive pest.</title>
        <authorList>
            <person name="Cucini C."/>
            <person name="Boschi S."/>
            <person name="Funari R."/>
            <person name="Cardaioli E."/>
            <person name="Iannotti N."/>
            <person name="Marturano G."/>
            <person name="Paoli F."/>
            <person name="Bruttini M."/>
            <person name="Carapelli A."/>
            <person name="Frati F."/>
            <person name="Nardi F."/>
        </authorList>
    </citation>
    <scope>NUCLEOTIDE SEQUENCE [LARGE SCALE GENOMIC DNA]</scope>
    <source>
        <strain evidence="1">DMR45628</strain>
    </source>
</reference>
<dbReference type="AlphaFoldDB" id="A0AAW1L6T2"/>
<evidence type="ECO:0000313" key="2">
    <source>
        <dbReference type="Proteomes" id="UP001458880"/>
    </source>
</evidence>
<protein>
    <submittedName>
        <fullName evidence="1">Uncharacterized protein</fullName>
    </submittedName>
</protein>
<sequence>MFTGVMGFGYHGMLTLLTNVTNQREVKEKAEWNVGTLDAKARSSFWTPSGTAVRSCFFFFVAEFQKSRRHGRDQEEDASDEA</sequence>
<name>A0AAW1L6T2_POPJA</name>